<gene>
    <name evidence="2" type="ORF">SUNI508_03874</name>
</gene>
<dbReference type="Pfam" id="PF14441">
    <property type="entry name" value="OTT_1508_deam"/>
    <property type="match status" value="1"/>
</dbReference>
<dbReference type="EMBL" id="JARVKF010000057">
    <property type="protein sequence ID" value="KAK9423858.1"/>
    <property type="molecule type" value="Genomic_DNA"/>
</dbReference>
<feature type="compositionally biased region" description="Polar residues" evidence="1">
    <location>
        <begin position="1"/>
        <end position="18"/>
    </location>
</feature>
<evidence type="ECO:0000313" key="3">
    <source>
        <dbReference type="Proteomes" id="UP001408356"/>
    </source>
</evidence>
<evidence type="ECO:0000256" key="1">
    <source>
        <dbReference type="SAM" id="MobiDB-lite"/>
    </source>
</evidence>
<feature type="region of interest" description="Disordered" evidence="1">
    <location>
        <begin position="1"/>
        <end position="28"/>
    </location>
</feature>
<comment type="caution">
    <text evidence="2">The sequence shown here is derived from an EMBL/GenBank/DDBJ whole genome shotgun (WGS) entry which is preliminary data.</text>
</comment>
<evidence type="ECO:0000313" key="2">
    <source>
        <dbReference type="EMBL" id="KAK9423858.1"/>
    </source>
</evidence>
<name>A0ABR2VAD2_9PEZI</name>
<protein>
    <submittedName>
        <fullName evidence="2">Uncharacterized protein</fullName>
    </submittedName>
</protein>
<sequence>MEKNTTNPIQHLSPTPTDEQSKGGKDEDIWTSANDEVFAYLSAAIGELSNKGHCDIMSFPEQKKVSLEESDGLTRQFLDSMARILAPTKDWRVSWKHVTATALQERPSKLNVHIAKNDGFDRRCIIIIKALQQFLREDPDQEVSESSFEDFPAWIAVVEYNIPRLEHYIQELFEGTCDKFLKELNMQSHGSPGLEPKTPSKPCNPQSAFFACLRSFVVRLGEVRTQIVSRPGLRKTVASRQDPLYSILYQADRLSSTYRGQLQCLKRKMISMPWTHHIFTAIERLSWLPRAFYNLDSFRRLHREKESKLEPLKNSPRKPTCISYKKLATVARIDLESPSLSPHKKLDDHIREWVKKEGGFRRSTHCEMQLYEFLYRKSPADRSGIYRYIGTSKSPCWLCWHFLRLGWNEDALTNKKEGPFAFETQPSHCKLYGNSRAPDVDLTPRQIRVLRTMTRKMRELLYQTFSSGRFTTNRHQNTRPDTPSLSPAPQSGHC</sequence>
<keyword evidence="3" id="KW-1185">Reference proteome</keyword>
<feature type="region of interest" description="Disordered" evidence="1">
    <location>
        <begin position="471"/>
        <end position="494"/>
    </location>
</feature>
<proteinExistence type="predicted"/>
<organism evidence="2 3">
    <name type="scientific">Seiridium unicorne</name>
    <dbReference type="NCBI Taxonomy" id="138068"/>
    <lineage>
        <taxon>Eukaryota</taxon>
        <taxon>Fungi</taxon>
        <taxon>Dikarya</taxon>
        <taxon>Ascomycota</taxon>
        <taxon>Pezizomycotina</taxon>
        <taxon>Sordariomycetes</taxon>
        <taxon>Xylariomycetidae</taxon>
        <taxon>Amphisphaeriales</taxon>
        <taxon>Sporocadaceae</taxon>
        <taxon>Seiridium</taxon>
    </lineage>
</organism>
<feature type="compositionally biased region" description="Basic and acidic residues" evidence="1">
    <location>
        <begin position="19"/>
        <end position="28"/>
    </location>
</feature>
<dbReference type="InterPro" id="IPR027796">
    <property type="entry name" value="OTT_1508_deam-like"/>
</dbReference>
<dbReference type="Proteomes" id="UP001408356">
    <property type="component" value="Unassembled WGS sequence"/>
</dbReference>
<reference evidence="2 3" key="1">
    <citation type="journal article" date="2024" name="J. Plant Pathol.">
        <title>Sequence and assembly of the genome of Seiridium unicorne, isolate CBS 538.82, causal agent of cypress canker disease.</title>
        <authorList>
            <person name="Scali E."/>
            <person name="Rocca G.D."/>
            <person name="Danti R."/>
            <person name="Garbelotto M."/>
            <person name="Barberini S."/>
            <person name="Baroncelli R."/>
            <person name="Emiliani G."/>
        </authorList>
    </citation>
    <scope>NUCLEOTIDE SEQUENCE [LARGE SCALE GENOMIC DNA]</scope>
    <source>
        <strain evidence="2 3">BM-138-508</strain>
    </source>
</reference>
<accession>A0ABR2VAD2</accession>